<proteinExistence type="inferred from homology"/>
<evidence type="ECO:0000256" key="6">
    <source>
        <dbReference type="ARBA" id="ARBA00022842"/>
    </source>
</evidence>
<feature type="domain" description="Nudix hydrolase" evidence="9">
    <location>
        <begin position="31"/>
        <end position="165"/>
    </location>
</feature>
<protein>
    <submittedName>
        <fullName evidence="10">CoA pyrophosphatase</fullName>
    </submittedName>
</protein>
<keyword evidence="4" id="KW-0479">Metal-binding</keyword>
<keyword evidence="6" id="KW-0460">Magnesium</keyword>
<dbReference type="Gene3D" id="3.90.79.10">
    <property type="entry name" value="Nucleoside Triphosphate Pyrophosphohydrolase"/>
    <property type="match status" value="1"/>
</dbReference>
<dbReference type="CDD" id="cd03426">
    <property type="entry name" value="NUDIX_CoAse_Nudt7"/>
    <property type="match status" value="1"/>
</dbReference>
<dbReference type="PANTHER" id="PTHR12992">
    <property type="entry name" value="NUDIX HYDROLASE"/>
    <property type="match status" value="1"/>
</dbReference>
<comment type="cofactor">
    <cofactor evidence="2">
        <name>Mg(2+)</name>
        <dbReference type="ChEBI" id="CHEBI:18420"/>
    </cofactor>
</comment>
<comment type="cofactor">
    <cofactor evidence="1">
        <name>Mn(2+)</name>
        <dbReference type="ChEBI" id="CHEBI:29035"/>
    </cofactor>
</comment>
<dbReference type="Proteomes" id="UP001500665">
    <property type="component" value="Unassembled WGS sequence"/>
</dbReference>
<evidence type="ECO:0000256" key="7">
    <source>
        <dbReference type="ARBA" id="ARBA00023211"/>
    </source>
</evidence>
<dbReference type="InterPro" id="IPR020084">
    <property type="entry name" value="NUDIX_hydrolase_CS"/>
</dbReference>
<evidence type="ECO:0000256" key="5">
    <source>
        <dbReference type="ARBA" id="ARBA00022801"/>
    </source>
</evidence>
<evidence type="ECO:0000256" key="8">
    <source>
        <dbReference type="RuleBase" id="RU003476"/>
    </source>
</evidence>
<accession>A0ABN1QS66</accession>
<keyword evidence="7" id="KW-0464">Manganese</keyword>
<dbReference type="PROSITE" id="PS51462">
    <property type="entry name" value="NUDIX"/>
    <property type="match status" value="1"/>
</dbReference>
<sequence>MDNVRMMETRRRIARHVAGFEKVEIGDRPGMRRAAVVLCVAERDGEACVLLIRRSPRGRNAGQWALPGGRGEPGESVEQTALREFHEELGVALSPDDVLGRLDDFPASSGFVITPVVVVPEVLGPLAPCPDEVASVHYLPLARLTGDGVVHFHDTAQGPLLQMRLGPGTTIHAPTGAILLQFREVALLGNPLRVADLRQPDWTAI</sequence>
<name>A0ABN1QS66_9ACTN</name>
<dbReference type="InterPro" id="IPR015797">
    <property type="entry name" value="NUDIX_hydrolase-like_dom_sf"/>
</dbReference>
<evidence type="ECO:0000256" key="3">
    <source>
        <dbReference type="ARBA" id="ARBA00005582"/>
    </source>
</evidence>
<keyword evidence="5 8" id="KW-0378">Hydrolase</keyword>
<organism evidence="10 11">
    <name type="scientific">Actinocorallia libanotica</name>
    <dbReference type="NCBI Taxonomy" id="46162"/>
    <lineage>
        <taxon>Bacteria</taxon>
        <taxon>Bacillati</taxon>
        <taxon>Actinomycetota</taxon>
        <taxon>Actinomycetes</taxon>
        <taxon>Streptosporangiales</taxon>
        <taxon>Thermomonosporaceae</taxon>
        <taxon>Actinocorallia</taxon>
    </lineage>
</organism>
<evidence type="ECO:0000259" key="9">
    <source>
        <dbReference type="PROSITE" id="PS51462"/>
    </source>
</evidence>
<comment type="caution">
    <text evidence="10">The sequence shown here is derived from an EMBL/GenBank/DDBJ whole genome shotgun (WGS) entry which is preliminary data.</text>
</comment>
<gene>
    <name evidence="10" type="ORF">GCM10009550_20700</name>
</gene>
<dbReference type="InterPro" id="IPR045121">
    <property type="entry name" value="CoAse"/>
</dbReference>
<dbReference type="PROSITE" id="PS00893">
    <property type="entry name" value="NUDIX_BOX"/>
    <property type="match status" value="1"/>
</dbReference>
<evidence type="ECO:0000256" key="4">
    <source>
        <dbReference type="ARBA" id="ARBA00022723"/>
    </source>
</evidence>
<evidence type="ECO:0000256" key="1">
    <source>
        <dbReference type="ARBA" id="ARBA00001936"/>
    </source>
</evidence>
<dbReference type="PANTHER" id="PTHR12992:SF11">
    <property type="entry name" value="MITOCHONDRIAL COENZYME A DIPHOSPHATASE NUDT8"/>
    <property type="match status" value="1"/>
</dbReference>
<dbReference type="EMBL" id="BAAAHH010000006">
    <property type="protein sequence ID" value="GAA0946239.1"/>
    <property type="molecule type" value="Genomic_DNA"/>
</dbReference>
<keyword evidence="11" id="KW-1185">Reference proteome</keyword>
<dbReference type="SUPFAM" id="SSF55811">
    <property type="entry name" value="Nudix"/>
    <property type="match status" value="1"/>
</dbReference>
<dbReference type="InterPro" id="IPR020476">
    <property type="entry name" value="Nudix_hydrolase"/>
</dbReference>
<reference evidence="10 11" key="1">
    <citation type="journal article" date="2019" name="Int. J. Syst. Evol. Microbiol.">
        <title>The Global Catalogue of Microorganisms (GCM) 10K type strain sequencing project: providing services to taxonomists for standard genome sequencing and annotation.</title>
        <authorList>
            <consortium name="The Broad Institute Genomics Platform"/>
            <consortium name="The Broad Institute Genome Sequencing Center for Infectious Disease"/>
            <person name="Wu L."/>
            <person name="Ma J."/>
        </authorList>
    </citation>
    <scope>NUCLEOTIDE SEQUENCE [LARGE SCALE GENOMIC DNA]</scope>
    <source>
        <strain evidence="10 11">JCM 10696</strain>
    </source>
</reference>
<evidence type="ECO:0000313" key="11">
    <source>
        <dbReference type="Proteomes" id="UP001500665"/>
    </source>
</evidence>
<dbReference type="Pfam" id="PF00293">
    <property type="entry name" value="NUDIX"/>
    <property type="match status" value="1"/>
</dbReference>
<comment type="similarity">
    <text evidence="3 8">Belongs to the Nudix hydrolase family.</text>
</comment>
<evidence type="ECO:0000256" key="2">
    <source>
        <dbReference type="ARBA" id="ARBA00001946"/>
    </source>
</evidence>
<dbReference type="PRINTS" id="PR00502">
    <property type="entry name" value="NUDIXFAMILY"/>
</dbReference>
<dbReference type="InterPro" id="IPR000086">
    <property type="entry name" value="NUDIX_hydrolase_dom"/>
</dbReference>
<evidence type="ECO:0000313" key="10">
    <source>
        <dbReference type="EMBL" id="GAA0946239.1"/>
    </source>
</evidence>